<protein>
    <submittedName>
        <fullName evidence="8">DSBA oxidoreductase</fullName>
    </submittedName>
</protein>
<feature type="domain" description="Thioredoxin" evidence="7">
    <location>
        <begin position="153"/>
        <end position="338"/>
    </location>
</feature>
<dbReference type="OrthoDB" id="117402at2"/>
<keyword evidence="4" id="KW-1015">Disulfide bond</keyword>
<dbReference type="AlphaFoldDB" id="I4B3Z9"/>
<dbReference type="PANTHER" id="PTHR13887">
    <property type="entry name" value="GLUTATHIONE S-TRANSFERASE KAPPA"/>
    <property type="match status" value="1"/>
</dbReference>
<keyword evidence="2 6" id="KW-0732">Signal</keyword>
<dbReference type="PATRIC" id="fig|869212.3.peg.1344"/>
<dbReference type="InterPro" id="IPR012336">
    <property type="entry name" value="Thioredoxin-like_fold"/>
</dbReference>
<accession>I4B3Z9</accession>
<keyword evidence="9" id="KW-1185">Reference proteome</keyword>
<evidence type="ECO:0000259" key="7">
    <source>
        <dbReference type="PROSITE" id="PS51352"/>
    </source>
</evidence>
<evidence type="ECO:0000256" key="1">
    <source>
        <dbReference type="ARBA" id="ARBA00005791"/>
    </source>
</evidence>
<reference evidence="8 9" key="1">
    <citation type="submission" date="2012-06" db="EMBL/GenBank/DDBJ databases">
        <title>The complete chromosome of genome of Turneriella parva DSM 21527.</title>
        <authorList>
            <consortium name="US DOE Joint Genome Institute (JGI-PGF)"/>
            <person name="Lucas S."/>
            <person name="Han J."/>
            <person name="Lapidus A."/>
            <person name="Bruce D."/>
            <person name="Goodwin L."/>
            <person name="Pitluck S."/>
            <person name="Peters L."/>
            <person name="Kyrpides N."/>
            <person name="Mavromatis K."/>
            <person name="Ivanova N."/>
            <person name="Mikhailova N."/>
            <person name="Chertkov O."/>
            <person name="Detter J.C."/>
            <person name="Tapia R."/>
            <person name="Han C."/>
            <person name="Land M."/>
            <person name="Hauser L."/>
            <person name="Markowitz V."/>
            <person name="Cheng J.-F."/>
            <person name="Hugenholtz P."/>
            <person name="Woyke T."/>
            <person name="Wu D."/>
            <person name="Gronow S."/>
            <person name="Wellnitz S."/>
            <person name="Brambilla E."/>
            <person name="Klenk H.-P."/>
            <person name="Eisen J.A."/>
        </authorList>
    </citation>
    <scope>NUCLEOTIDE SEQUENCE [LARGE SCALE GENOMIC DNA]</scope>
    <source>
        <strain evidence="9">ATCC BAA-1111 / DSM 21527 / NCTC 11395 / H</strain>
    </source>
</reference>
<dbReference type="STRING" id="869212.Turpa_1358"/>
<feature type="chain" id="PRO_5003686697" evidence="6">
    <location>
        <begin position="21"/>
        <end position="339"/>
    </location>
</feature>
<gene>
    <name evidence="8" type="ordered locus">Turpa_1358</name>
</gene>
<feature type="signal peptide" evidence="6">
    <location>
        <begin position="1"/>
        <end position="20"/>
    </location>
</feature>
<dbReference type="HOGENOM" id="CLU_069079_0_0_12"/>
<dbReference type="PROSITE" id="PS51352">
    <property type="entry name" value="THIOREDOXIN_2"/>
    <property type="match status" value="1"/>
</dbReference>
<dbReference type="Gene3D" id="3.40.30.10">
    <property type="entry name" value="Glutaredoxin"/>
    <property type="match status" value="1"/>
</dbReference>
<dbReference type="InterPro" id="IPR036249">
    <property type="entry name" value="Thioredoxin-like_sf"/>
</dbReference>
<evidence type="ECO:0000256" key="5">
    <source>
        <dbReference type="ARBA" id="ARBA00023284"/>
    </source>
</evidence>
<keyword evidence="3" id="KW-0560">Oxidoreductase</keyword>
<dbReference type="Pfam" id="PF13462">
    <property type="entry name" value="Thioredoxin_4"/>
    <property type="match status" value="1"/>
</dbReference>
<name>I4B3Z9_TURPD</name>
<dbReference type="InterPro" id="IPR013766">
    <property type="entry name" value="Thioredoxin_domain"/>
</dbReference>
<dbReference type="EMBL" id="CP002959">
    <property type="protein sequence ID" value="AFM12006.1"/>
    <property type="molecule type" value="Genomic_DNA"/>
</dbReference>
<evidence type="ECO:0000256" key="4">
    <source>
        <dbReference type="ARBA" id="ARBA00023157"/>
    </source>
</evidence>
<evidence type="ECO:0000256" key="6">
    <source>
        <dbReference type="SAM" id="SignalP"/>
    </source>
</evidence>
<evidence type="ECO:0000313" key="9">
    <source>
        <dbReference type="Proteomes" id="UP000006048"/>
    </source>
</evidence>
<proteinExistence type="inferred from homology"/>
<keyword evidence="5" id="KW-0676">Redox-active center</keyword>
<dbReference type="SUPFAM" id="SSF52833">
    <property type="entry name" value="Thioredoxin-like"/>
    <property type="match status" value="1"/>
</dbReference>
<organism evidence="8 9">
    <name type="scientific">Turneriella parva (strain ATCC BAA-1111 / DSM 21527 / NCTC 11395 / H)</name>
    <name type="common">Leptospira parva</name>
    <dbReference type="NCBI Taxonomy" id="869212"/>
    <lineage>
        <taxon>Bacteria</taxon>
        <taxon>Pseudomonadati</taxon>
        <taxon>Spirochaetota</taxon>
        <taxon>Spirochaetia</taxon>
        <taxon>Leptospirales</taxon>
        <taxon>Leptospiraceae</taxon>
        <taxon>Turneriella</taxon>
    </lineage>
</organism>
<comment type="similarity">
    <text evidence="1">Belongs to the thioredoxin family. DsbA subfamily.</text>
</comment>
<evidence type="ECO:0000256" key="3">
    <source>
        <dbReference type="ARBA" id="ARBA00023002"/>
    </source>
</evidence>
<evidence type="ECO:0000256" key="2">
    <source>
        <dbReference type="ARBA" id="ARBA00022729"/>
    </source>
</evidence>
<dbReference type="KEGG" id="tpx:Turpa_1358"/>
<dbReference type="RefSeq" id="WP_014802520.1">
    <property type="nucleotide sequence ID" value="NC_018020.1"/>
</dbReference>
<evidence type="ECO:0000313" key="8">
    <source>
        <dbReference type="EMBL" id="AFM12006.1"/>
    </source>
</evidence>
<dbReference type="GO" id="GO:0016491">
    <property type="term" value="F:oxidoreductase activity"/>
    <property type="evidence" value="ECO:0007669"/>
    <property type="project" value="UniProtKB-KW"/>
</dbReference>
<sequence>MKKFLTVLALVLSVSTSTLCGGANETIATFDGGNVTTKDVEKNNEQEFYEIRQKEFQIRQQAAFETAREKIFEAEAKKRNLPVDKFVETELAKRRGNVTDEMIRQFYENNKQRINQPFAIVRDRIRQQLINNSEKGARDGLTSELFKAYNFKFNLQEPKPPTLTIVNDGKPFWGKADAKVVITEFSDFECPYCRQMQGDVQRLKAEYSGKIKWVFRNFPLDFHPQAMPSHIAAQCAGKQAKYFEFQTKVFSIPYNGRELDMSPAQLDRIAQSIGLNMQAYTQCKADKDGKEREAIEADMRYAQKIGVRGTPTIYINGVLYQQERSYEAMKQAIDKLLDS</sequence>
<dbReference type="PANTHER" id="PTHR13887:SF14">
    <property type="entry name" value="DISULFIDE BOND FORMATION PROTEIN D"/>
    <property type="match status" value="1"/>
</dbReference>
<dbReference type="Proteomes" id="UP000006048">
    <property type="component" value="Chromosome"/>
</dbReference>